<sequence>MKLFGPNTRRCVNFPTLREISTWTITINSKLWSCARQVELHTPGPRSIYRQPGARRQSTCSYPIFIMRAIVNFHERNVYRNMYARRRVYKKKKIEGNFIQELNAKLTPGAAVENKKVLYVRRVYALDRVIHDCLVFRVGRVCRNSRYEACEYIVWNAVKVCSYGLGQQSFFAEEFQEFVYNKSSREQCSH</sequence>
<dbReference type="EMBL" id="NNAY01000304">
    <property type="protein sequence ID" value="OXU29347.1"/>
    <property type="molecule type" value="Genomic_DNA"/>
</dbReference>
<proteinExistence type="predicted"/>
<dbReference type="Proteomes" id="UP000215335">
    <property type="component" value="Unassembled WGS sequence"/>
</dbReference>
<keyword evidence="2" id="KW-1185">Reference proteome</keyword>
<gene>
    <name evidence="1" type="ORF">TSAR_008881</name>
</gene>
<organism evidence="1 2">
    <name type="scientific">Trichomalopsis sarcophagae</name>
    <dbReference type="NCBI Taxonomy" id="543379"/>
    <lineage>
        <taxon>Eukaryota</taxon>
        <taxon>Metazoa</taxon>
        <taxon>Ecdysozoa</taxon>
        <taxon>Arthropoda</taxon>
        <taxon>Hexapoda</taxon>
        <taxon>Insecta</taxon>
        <taxon>Pterygota</taxon>
        <taxon>Neoptera</taxon>
        <taxon>Endopterygota</taxon>
        <taxon>Hymenoptera</taxon>
        <taxon>Apocrita</taxon>
        <taxon>Proctotrupomorpha</taxon>
        <taxon>Chalcidoidea</taxon>
        <taxon>Pteromalidae</taxon>
        <taxon>Pteromalinae</taxon>
        <taxon>Trichomalopsis</taxon>
    </lineage>
</organism>
<evidence type="ECO:0000313" key="1">
    <source>
        <dbReference type="EMBL" id="OXU29347.1"/>
    </source>
</evidence>
<reference evidence="1 2" key="1">
    <citation type="journal article" date="2017" name="Curr. Biol.">
        <title>The Evolution of Venom by Co-option of Single-Copy Genes.</title>
        <authorList>
            <person name="Martinson E.O."/>
            <person name="Mrinalini"/>
            <person name="Kelkar Y.D."/>
            <person name="Chang C.H."/>
            <person name="Werren J.H."/>
        </authorList>
    </citation>
    <scope>NUCLEOTIDE SEQUENCE [LARGE SCALE GENOMIC DNA]</scope>
    <source>
        <strain evidence="1 2">Alberta</strain>
        <tissue evidence="1">Whole body</tissue>
    </source>
</reference>
<name>A0A232FG94_9HYME</name>
<accession>A0A232FG94</accession>
<dbReference type="AlphaFoldDB" id="A0A232FG94"/>
<evidence type="ECO:0000313" key="2">
    <source>
        <dbReference type="Proteomes" id="UP000215335"/>
    </source>
</evidence>
<protein>
    <submittedName>
        <fullName evidence="1">Uncharacterized protein</fullName>
    </submittedName>
</protein>
<comment type="caution">
    <text evidence="1">The sequence shown here is derived from an EMBL/GenBank/DDBJ whole genome shotgun (WGS) entry which is preliminary data.</text>
</comment>